<comment type="caution">
    <text evidence="1">The sequence shown here is derived from an EMBL/GenBank/DDBJ whole genome shotgun (WGS) entry which is preliminary data.</text>
</comment>
<dbReference type="EMBL" id="AMZN01000117">
    <property type="protein sequence ID" value="ELR68346.1"/>
    <property type="molecule type" value="Genomic_DNA"/>
</dbReference>
<dbReference type="AlphaFoldDB" id="L8JHL8"/>
<name>L8JHL8_9BACT</name>
<accession>L8JHL8</accession>
<dbReference type="Proteomes" id="UP000011135">
    <property type="component" value="Unassembled WGS sequence"/>
</dbReference>
<keyword evidence="2" id="KW-1185">Reference proteome</keyword>
<proteinExistence type="predicted"/>
<dbReference type="STRING" id="1237149.C900_00445"/>
<dbReference type="PATRIC" id="fig|1237149.3.peg.5561"/>
<reference evidence="1 2" key="1">
    <citation type="submission" date="2012-12" db="EMBL/GenBank/DDBJ databases">
        <title>Genome assembly of Fulvivirga imtechensis AK7.</title>
        <authorList>
            <person name="Nupur N."/>
            <person name="Khatri I."/>
            <person name="Kumar R."/>
            <person name="Subramanian S."/>
            <person name="Pinnaka A."/>
        </authorList>
    </citation>
    <scope>NUCLEOTIDE SEQUENCE [LARGE SCALE GENOMIC DNA]</scope>
    <source>
        <strain evidence="1 2">AK7</strain>
    </source>
</reference>
<dbReference type="OrthoDB" id="9814627at2"/>
<protein>
    <recommendedName>
        <fullName evidence="3">YD repeat protein</fullName>
    </recommendedName>
</protein>
<dbReference type="RefSeq" id="WP_009583364.1">
    <property type="nucleotide sequence ID" value="NZ_AMZN01000117.1"/>
</dbReference>
<organism evidence="1 2">
    <name type="scientific">Fulvivirga imtechensis AK7</name>
    <dbReference type="NCBI Taxonomy" id="1237149"/>
    <lineage>
        <taxon>Bacteria</taxon>
        <taxon>Pseudomonadati</taxon>
        <taxon>Bacteroidota</taxon>
        <taxon>Cytophagia</taxon>
        <taxon>Cytophagales</taxon>
        <taxon>Fulvivirgaceae</taxon>
        <taxon>Fulvivirga</taxon>
    </lineage>
</organism>
<evidence type="ECO:0000313" key="1">
    <source>
        <dbReference type="EMBL" id="ELR68346.1"/>
    </source>
</evidence>
<sequence length="1100" mass="124267">MAFYLRRSVLSGILILYFALPASLIAQEINPFQDVFIASPNAASLAKFADIPVNYHTGIPNISIPLYTVKEGPLELPISLSYHASGLKVMEQASWTGAGWSLNAGGMITRTIQGRPDELYLYGGSGSYLRDNGYFSYLYEGIPPYDEQGPDWYDFSSGKKDGEPDLFFFNFSGYSGKFHFKEDGSVAIIPANQDLHIEPLFCDGNGCNLSQEYLYGWAVTTPDGIKYYFGKTVGNTGDIDAVERTSSYYENAQSTTVSLKTFSSWYLYKIESPDNQWAINLSYTEEKYAYYSLSLSPEDAAGQYAPPDGITLIKNSIDGLRLSEITFTNGSVRFVPHNSFREDLSRYTSTTWNDLTDYDNDNAKSLSRIEISNDNDFCKVYEFKYDYFVDNSSVLKGYLAELNNTYSLNLHTDKKRLKLLSLQEKSCDGSMISLPYQFTYFEGAKVPRNLSFAQDHWGYYNGADANEDLTPKVSTDGGTTFSSGADREGHWPQMKTGVLEQVIYPTGGTANFVFGNHTMSYWHCPPPYTNCGSQTREVGGLRIEELILNEGLHDEVRTNYQYVNEYGEDTGTLFGRPNYIYILRNEVNYLSFSGVGTPDGSWVPGGCKDTGDGTYLYLISPSSVHPLRSAQGYHLGYSEVKVVQADGGYEIYKYKGGFQYSGDVSERIVDISSCDPFVIPEYPPQPEPYDPYRGELEYHGVFHVNGNPVQETFYASDFSRDLVGSKALRVQTDPKLNILWAKEYDYKSYKKAESTVIEKIYNPKLPEKEPVIKRVETIFGSDYHSNPTAIETYSGEGNEGALLTGFKYKYVGDMDLCNFSSIPLKQQYITDSTALYNNYQSDVAACNGDRVCMANTWRSWQYYQNELRINYVNDLLNQPDYQQCLNDTYAVADNKLKPILDLKRQYRSGVLLEDSKWNASGLLESFHTEYSDFSSDRTGIYPTAVYSLKPRTPVLGFVPLHIENNMMITDEDYDAEPEAQYKYSSGRIVEILNKGGVYTSYVWGYNNTFPIVKAIGVSWPDLSNTYNTVGGNLISLRNHQSMAGALISTYTYSPLLGMLSESDPNEYTRSYTYDRIGRLIVVKDEEGNIIQNYKYEYTER</sequence>
<dbReference type="eggNOG" id="COG3209">
    <property type="taxonomic scope" value="Bacteria"/>
</dbReference>
<evidence type="ECO:0008006" key="3">
    <source>
        <dbReference type="Google" id="ProtNLM"/>
    </source>
</evidence>
<gene>
    <name evidence="1" type="ORF">C900_00445</name>
</gene>
<evidence type="ECO:0000313" key="2">
    <source>
        <dbReference type="Proteomes" id="UP000011135"/>
    </source>
</evidence>